<proteinExistence type="predicted"/>
<feature type="transmembrane region" description="Helical" evidence="1">
    <location>
        <begin position="199"/>
        <end position="219"/>
    </location>
</feature>
<keyword evidence="1" id="KW-0812">Transmembrane</keyword>
<evidence type="ECO:0000313" key="4">
    <source>
        <dbReference type="Proteomes" id="UP000799778"/>
    </source>
</evidence>
<dbReference type="RefSeq" id="XP_033376705.1">
    <property type="nucleotide sequence ID" value="XM_033529721.1"/>
</dbReference>
<sequence>MANLRHAARSLFRSNNGGRVAPEWIGLQLFSRRSRTPTIPPSDVIGDLETPPTLPRMKLADTRALSIFHSLARTSQRATKAWTSRFPGWRGGLASFVALASLVLIINLTGLIWAVTHLDDNPFATITMRSCDEISQLGGYSSLVINVLSTTLLAASNYCMQCLTSPTRAEVDAAHAAGKSLRIGALSWRNVFRYRKRRMGLLVALLLSSLPLFSIYNYAVIPQMALQPDFYYVWVTPDFLNGAGFNISSKLDLTNVDWYWRYTRNHTVDEYFHKLQDQIWRAELWENMSVANCMQKYQVPPSDLGTVLLVTEKLPDFSITSSVTSIDVTKNVTQSLLKIGLGNYGEPYPWEWQYRSLDEWRRMIPGWRTVYCLARKATPRCRLQVHVWFLLVVVILNIIKLGCLLRTFWEQQDAPFINMGDAIASFLQRPCQLTKGSCLLTQSELTKHLQQEGDNLEDSTQTRPRRYEARAVRLYSSISYLSWSTYIIVVMFALLAAASGFNKIIIVYRDNIKPSLSIFWKSGFGKLNLSLAGVLHPDWCTQSPTCSDLGLLEVYNMFAGSLPQIVVALAYFLLNAYLTQIVQLQEWLRLEQRRQALRVTTPEPNSEQTSTYWLSLPYRYSIPQILSSMMLSWLASHTVFFTRFKLYVEDGNHYDYPVSQTSPDEIRRIFSYTYRNGEWGLYCIGYSPLGVICTALFGILIFVVSIVISLKKRTSGLPLGPSNSLVLAAACHPPENDRYAARNQIQWGAVHSRTRARGEPYHCTISSRKVEVPVEGRFYA</sequence>
<protein>
    <recommendedName>
        <fullName evidence="2">DUF6536 domain-containing protein</fullName>
    </recommendedName>
</protein>
<organism evidence="3 4">
    <name type="scientific">Aaosphaeria arxii CBS 175.79</name>
    <dbReference type="NCBI Taxonomy" id="1450172"/>
    <lineage>
        <taxon>Eukaryota</taxon>
        <taxon>Fungi</taxon>
        <taxon>Dikarya</taxon>
        <taxon>Ascomycota</taxon>
        <taxon>Pezizomycotina</taxon>
        <taxon>Dothideomycetes</taxon>
        <taxon>Pleosporomycetidae</taxon>
        <taxon>Pleosporales</taxon>
        <taxon>Pleosporales incertae sedis</taxon>
        <taxon>Aaosphaeria</taxon>
    </lineage>
</organism>
<feature type="transmembrane region" description="Helical" evidence="1">
    <location>
        <begin position="385"/>
        <end position="409"/>
    </location>
</feature>
<dbReference type="InterPro" id="IPR046623">
    <property type="entry name" value="DUF6536"/>
</dbReference>
<dbReference type="EMBL" id="ML978084">
    <property type="protein sequence ID" value="KAF2008366.1"/>
    <property type="molecule type" value="Genomic_DNA"/>
</dbReference>
<feature type="transmembrane region" description="Helical" evidence="1">
    <location>
        <begin position="93"/>
        <end position="114"/>
    </location>
</feature>
<dbReference type="OrthoDB" id="5429634at2759"/>
<dbReference type="Pfam" id="PF20163">
    <property type="entry name" value="DUF6536"/>
    <property type="match status" value="1"/>
</dbReference>
<name>A0A6A5X675_9PLEO</name>
<dbReference type="Proteomes" id="UP000799778">
    <property type="component" value="Unassembled WGS sequence"/>
</dbReference>
<feature type="transmembrane region" description="Helical" evidence="1">
    <location>
        <begin position="679"/>
        <end position="708"/>
    </location>
</feature>
<evidence type="ECO:0000256" key="1">
    <source>
        <dbReference type="SAM" id="Phobius"/>
    </source>
</evidence>
<dbReference type="GeneID" id="54287118"/>
<evidence type="ECO:0000313" key="3">
    <source>
        <dbReference type="EMBL" id="KAF2008366.1"/>
    </source>
</evidence>
<feature type="transmembrane region" description="Helical" evidence="1">
    <location>
        <begin position="134"/>
        <end position="155"/>
    </location>
</feature>
<keyword evidence="1" id="KW-1133">Transmembrane helix</keyword>
<feature type="domain" description="DUF6536" evidence="2">
    <location>
        <begin position="89"/>
        <end position="240"/>
    </location>
</feature>
<dbReference type="PANTHER" id="PTHR35395">
    <property type="entry name" value="DUF6536 DOMAIN-CONTAINING PROTEIN"/>
    <property type="match status" value="1"/>
</dbReference>
<keyword evidence="1" id="KW-0472">Membrane</keyword>
<evidence type="ECO:0000259" key="2">
    <source>
        <dbReference type="Pfam" id="PF20163"/>
    </source>
</evidence>
<keyword evidence="4" id="KW-1185">Reference proteome</keyword>
<reference evidence="3" key="1">
    <citation type="journal article" date="2020" name="Stud. Mycol.">
        <title>101 Dothideomycetes genomes: a test case for predicting lifestyles and emergence of pathogens.</title>
        <authorList>
            <person name="Haridas S."/>
            <person name="Albert R."/>
            <person name="Binder M."/>
            <person name="Bloem J."/>
            <person name="Labutti K."/>
            <person name="Salamov A."/>
            <person name="Andreopoulos B."/>
            <person name="Baker S."/>
            <person name="Barry K."/>
            <person name="Bills G."/>
            <person name="Bluhm B."/>
            <person name="Cannon C."/>
            <person name="Castanera R."/>
            <person name="Culley D."/>
            <person name="Daum C."/>
            <person name="Ezra D."/>
            <person name="Gonzalez J."/>
            <person name="Henrissat B."/>
            <person name="Kuo A."/>
            <person name="Liang C."/>
            <person name="Lipzen A."/>
            <person name="Lutzoni F."/>
            <person name="Magnuson J."/>
            <person name="Mondo S."/>
            <person name="Nolan M."/>
            <person name="Ohm R."/>
            <person name="Pangilinan J."/>
            <person name="Park H.-J."/>
            <person name="Ramirez L."/>
            <person name="Alfaro M."/>
            <person name="Sun H."/>
            <person name="Tritt A."/>
            <person name="Yoshinaga Y."/>
            <person name="Zwiers L.-H."/>
            <person name="Turgeon B."/>
            <person name="Goodwin S."/>
            <person name="Spatafora J."/>
            <person name="Crous P."/>
            <person name="Grigoriev I."/>
        </authorList>
    </citation>
    <scope>NUCLEOTIDE SEQUENCE</scope>
    <source>
        <strain evidence="3">CBS 175.79</strain>
    </source>
</reference>
<feature type="transmembrane region" description="Helical" evidence="1">
    <location>
        <begin position="557"/>
        <end position="578"/>
    </location>
</feature>
<gene>
    <name evidence="3" type="ORF">BU24DRAFT_429399</name>
</gene>
<feature type="transmembrane region" description="Helical" evidence="1">
    <location>
        <begin position="480"/>
        <end position="501"/>
    </location>
</feature>
<dbReference type="PANTHER" id="PTHR35395:SF1">
    <property type="entry name" value="DUF6536 DOMAIN-CONTAINING PROTEIN"/>
    <property type="match status" value="1"/>
</dbReference>
<accession>A0A6A5X675</accession>
<dbReference type="AlphaFoldDB" id="A0A6A5X675"/>